<evidence type="ECO:0000313" key="1">
    <source>
        <dbReference type="EMBL" id="CAI0554167.1"/>
    </source>
</evidence>
<keyword evidence="2" id="KW-1185">Reference proteome</keyword>
<organism evidence="1 2">
    <name type="scientific">Linum tenue</name>
    <dbReference type="NCBI Taxonomy" id="586396"/>
    <lineage>
        <taxon>Eukaryota</taxon>
        <taxon>Viridiplantae</taxon>
        <taxon>Streptophyta</taxon>
        <taxon>Embryophyta</taxon>
        <taxon>Tracheophyta</taxon>
        <taxon>Spermatophyta</taxon>
        <taxon>Magnoliopsida</taxon>
        <taxon>eudicotyledons</taxon>
        <taxon>Gunneridae</taxon>
        <taxon>Pentapetalae</taxon>
        <taxon>rosids</taxon>
        <taxon>fabids</taxon>
        <taxon>Malpighiales</taxon>
        <taxon>Linaceae</taxon>
        <taxon>Linum</taxon>
    </lineage>
</organism>
<evidence type="ECO:0000313" key="2">
    <source>
        <dbReference type="Proteomes" id="UP001154282"/>
    </source>
</evidence>
<gene>
    <name evidence="1" type="ORF">LITE_LOCUS47095</name>
</gene>
<dbReference type="EMBL" id="CAMGYJ010000010">
    <property type="protein sequence ID" value="CAI0554167.1"/>
    <property type="molecule type" value="Genomic_DNA"/>
</dbReference>
<reference evidence="1" key="1">
    <citation type="submission" date="2022-08" db="EMBL/GenBank/DDBJ databases">
        <authorList>
            <person name="Gutierrez-Valencia J."/>
        </authorList>
    </citation>
    <scope>NUCLEOTIDE SEQUENCE</scope>
</reference>
<dbReference type="Proteomes" id="UP001154282">
    <property type="component" value="Unassembled WGS sequence"/>
</dbReference>
<name>A0AAV0RCF7_9ROSI</name>
<sequence>MSIRAAAGIKSSSGNRAKSMKHCFTLGCLSNASKLFSRQLYSSLYSSPPSITGPASDNAMALVLHTSMGSPHSDLPTTVRASGNPLHSFTICISYYRLIQEIENFPWIL</sequence>
<comment type="caution">
    <text evidence="1">The sequence shown here is derived from an EMBL/GenBank/DDBJ whole genome shotgun (WGS) entry which is preliminary data.</text>
</comment>
<accession>A0AAV0RCF7</accession>
<dbReference type="AlphaFoldDB" id="A0AAV0RCF7"/>
<proteinExistence type="predicted"/>
<protein>
    <submittedName>
        <fullName evidence="1">Uncharacterized protein</fullName>
    </submittedName>
</protein>